<keyword evidence="1" id="KW-0812">Transmembrane</keyword>
<sequence length="120" mass="13822">MLFYDALSALISLDLGYFADIILNNLFWVFGFYLLVHCFTSGKHTLFYFLILGPYIWIFVDFNSLTGLAWHGALGTGLWFVLRSVAEIFSKGVPVLEKNFSAIWIVIAFSYLLFLTFIWV</sequence>
<evidence type="ECO:0000313" key="3">
    <source>
        <dbReference type="Proteomes" id="UP000565078"/>
    </source>
</evidence>
<organism evidence="2 3">
    <name type="scientific">Candidatus Iainarchaeum sp</name>
    <dbReference type="NCBI Taxonomy" id="3101447"/>
    <lineage>
        <taxon>Archaea</taxon>
        <taxon>Candidatus Iainarchaeota</taxon>
        <taxon>Candidatus Iainarchaeia</taxon>
        <taxon>Candidatus Iainarchaeales</taxon>
        <taxon>Candidatus Iainarchaeaceae</taxon>
        <taxon>Candidatus Iainarchaeum</taxon>
    </lineage>
</organism>
<feature type="transmembrane region" description="Helical" evidence="1">
    <location>
        <begin position="15"/>
        <end position="36"/>
    </location>
</feature>
<evidence type="ECO:0000256" key="1">
    <source>
        <dbReference type="SAM" id="Phobius"/>
    </source>
</evidence>
<reference evidence="3" key="1">
    <citation type="journal article" date="2020" name="bioRxiv">
        <title>A rank-normalized archaeal taxonomy based on genome phylogeny resolves widespread incomplete and uneven classifications.</title>
        <authorList>
            <person name="Rinke C."/>
            <person name="Chuvochina M."/>
            <person name="Mussig A.J."/>
            <person name="Chaumeil P.-A."/>
            <person name="Waite D.W."/>
            <person name="Whitman W.B."/>
            <person name="Parks D.H."/>
            <person name="Hugenholtz P."/>
        </authorList>
    </citation>
    <scope>NUCLEOTIDE SEQUENCE [LARGE SCALE GENOMIC DNA]</scope>
</reference>
<feature type="transmembrane region" description="Helical" evidence="1">
    <location>
        <begin position="101"/>
        <end position="119"/>
    </location>
</feature>
<keyword evidence="1" id="KW-1133">Transmembrane helix</keyword>
<gene>
    <name evidence="2" type="ORF">HA254_06035</name>
</gene>
<comment type="caution">
    <text evidence="2">The sequence shown here is derived from an EMBL/GenBank/DDBJ whole genome shotgun (WGS) entry which is preliminary data.</text>
</comment>
<dbReference type="AlphaFoldDB" id="A0A7J4J4P8"/>
<name>A0A7J4J4P8_9ARCH</name>
<dbReference type="EMBL" id="DUGC01000096">
    <property type="protein sequence ID" value="HIH10196.1"/>
    <property type="molecule type" value="Genomic_DNA"/>
</dbReference>
<evidence type="ECO:0000313" key="2">
    <source>
        <dbReference type="EMBL" id="HIH10196.1"/>
    </source>
</evidence>
<keyword evidence="1" id="KW-0472">Membrane</keyword>
<accession>A0A7J4J4P8</accession>
<dbReference type="Proteomes" id="UP000565078">
    <property type="component" value="Unassembled WGS sequence"/>
</dbReference>
<feature type="transmembrane region" description="Helical" evidence="1">
    <location>
        <begin position="45"/>
        <end position="62"/>
    </location>
</feature>
<proteinExistence type="predicted"/>
<protein>
    <submittedName>
        <fullName evidence="2">Uncharacterized protein</fullName>
    </submittedName>
</protein>